<protein>
    <submittedName>
        <fullName evidence="2">GAP family protein</fullName>
    </submittedName>
</protein>
<feature type="transmembrane region" description="Helical" evidence="1">
    <location>
        <begin position="153"/>
        <end position="175"/>
    </location>
</feature>
<comment type="caution">
    <text evidence="2">The sequence shown here is derived from an EMBL/GenBank/DDBJ whole genome shotgun (WGS) entry which is preliminary data.</text>
</comment>
<dbReference type="Proteomes" id="UP001595872">
    <property type="component" value="Unassembled WGS sequence"/>
</dbReference>
<dbReference type="InterPro" id="IPR021315">
    <property type="entry name" value="Gap/Sap"/>
</dbReference>
<evidence type="ECO:0000256" key="1">
    <source>
        <dbReference type="SAM" id="Phobius"/>
    </source>
</evidence>
<feature type="transmembrane region" description="Helical" evidence="1">
    <location>
        <begin position="41"/>
        <end position="61"/>
    </location>
</feature>
<dbReference type="EMBL" id="JBHSIT010000005">
    <property type="protein sequence ID" value="MFC4909533.1"/>
    <property type="molecule type" value="Genomic_DNA"/>
</dbReference>
<feature type="transmembrane region" description="Helical" evidence="1">
    <location>
        <begin position="73"/>
        <end position="95"/>
    </location>
</feature>
<reference evidence="3" key="1">
    <citation type="journal article" date="2019" name="Int. J. Syst. Evol. Microbiol.">
        <title>The Global Catalogue of Microorganisms (GCM) 10K type strain sequencing project: providing services to taxonomists for standard genome sequencing and annotation.</title>
        <authorList>
            <consortium name="The Broad Institute Genomics Platform"/>
            <consortium name="The Broad Institute Genome Sequencing Center for Infectious Disease"/>
            <person name="Wu L."/>
            <person name="Ma J."/>
        </authorList>
    </citation>
    <scope>NUCLEOTIDE SEQUENCE [LARGE SCALE GENOMIC DNA]</scope>
    <source>
        <strain evidence="3">KLKA75</strain>
    </source>
</reference>
<keyword evidence="3" id="KW-1185">Reference proteome</keyword>
<evidence type="ECO:0000313" key="3">
    <source>
        <dbReference type="Proteomes" id="UP001595872"/>
    </source>
</evidence>
<keyword evidence="1" id="KW-0472">Membrane</keyword>
<accession>A0ABV9U1Y4</accession>
<dbReference type="RefSeq" id="WP_378257114.1">
    <property type="nucleotide sequence ID" value="NZ_JBHSIT010000005.1"/>
</dbReference>
<sequence>MEFEALVVLALLALALTLKPWPILTGILLAAARRGRLKATAFLAGWVTALALVGALAVQMLPAYHSTRHRSTITPYAGMDLALGLVLAFAMAWGWRRPRAESERTPGWVRKIDSMSALVAFVLGVFMPSYLLIAAAVNQLLLTGWSGAGKVVVMLLFVVVASAGVALPVVLPLVRPDDAAAITERWREWLLANRRALGYSMTALIAALLVAKGLLGLVVG</sequence>
<dbReference type="Pfam" id="PF11139">
    <property type="entry name" value="SfLAP"/>
    <property type="match status" value="1"/>
</dbReference>
<keyword evidence="1" id="KW-1133">Transmembrane helix</keyword>
<gene>
    <name evidence="2" type="ORF">ACFPCY_19580</name>
</gene>
<feature type="transmembrane region" description="Helical" evidence="1">
    <location>
        <begin position="116"/>
        <end position="141"/>
    </location>
</feature>
<proteinExistence type="predicted"/>
<organism evidence="2 3">
    <name type="scientific">Actinomadura gamaensis</name>
    <dbReference type="NCBI Taxonomy" id="1763541"/>
    <lineage>
        <taxon>Bacteria</taxon>
        <taxon>Bacillati</taxon>
        <taxon>Actinomycetota</taxon>
        <taxon>Actinomycetes</taxon>
        <taxon>Streptosporangiales</taxon>
        <taxon>Thermomonosporaceae</taxon>
        <taxon>Actinomadura</taxon>
    </lineage>
</organism>
<feature type="transmembrane region" description="Helical" evidence="1">
    <location>
        <begin position="196"/>
        <end position="219"/>
    </location>
</feature>
<name>A0ABV9U1Y4_9ACTN</name>
<evidence type="ECO:0000313" key="2">
    <source>
        <dbReference type="EMBL" id="MFC4909533.1"/>
    </source>
</evidence>
<keyword evidence="1" id="KW-0812">Transmembrane</keyword>
<feature type="transmembrane region" description="Helical" evidence="1">
    <location>
        <begin position="6"/>
        <end position="29"/>
    </location>
</feature>